<accession>A0A3M7QM11</accession>
<name>A0A3M7QM11_BRAPC</name>
<gene>
    <name evidence="1" type="ORF">BpHYR1_043473</name>
</gene>
<keyword evidence="2" id="KW-1185">Reference proteome</keyword>
<dbReference type="EMBL" id="REGN01005796">
    <property type="protein sequence ID" value="RNA11978.1"/>
    <property type="molecule type" value="Genomic_DNA"/>
</dbReference>
<dbReference type="AlphaFoldDB" id="A0A3M7QM11"/>
<proteinExistence type="predicted"/>
<sequence length="59" mass="6963">MELLQTHSRSNYRTQCLSTRVSTGHYVNLRSYLAHFKTQTSKSYSWGWSFNVFNVLTTK</sequence>
<evidence type="ECO:0000313" key="2">
    <source>
        <dbReference type="Proteomes" id="UP000276133"/>
    </source>
</evidence>
<dbReference type="Proteomes" id="UP000276133">
    <property type="component" value="Unassembled WGS sequence"/>
</dbReference>
<comment type="caution">
    <text evidence="1">The sequence shown here is derived from an EMBL/GenBank/DDBJ whole genome shotgun (WGS) entry which is preliminary data.</text>
</comment>
<protein>
    <submittedName>
        <fullName evidence="1">Uncharacterized protein</fullName>
    </submittedName>
</protein>
<evidence type="ECO:0000313" key="1">
    <source>
        <dbReference type="EMBL" id="RNA11978.1"/>
    </source>
</evidence>
<organism evidence="1 2">
    <name type="scientific">Brachionus plicatilis</name>
    <name type="common">Marine rotifer</name>
    <name type="synonym">Brachionus muelleri</name>
    <dbReference type="NCBI Taxonomy" id="10195"/>
    <lineage>
        <taxon>Eukaryota</taxon>
        <taxon>Metazoa</taxon>
        <taxon>Spiralia</taxon>
        <taxon>Gnathifera</taxon>
        <taxon>Rotifera</taxon>
        <taxon>Eurotatoria</taxon>
        <taxon>Monogononta</taxon>
        <taxon>Pseudotrocha</taxon>
        <taxon>Ploima</taxon>
        <taxon>Brachionidae</taxon>
        <taxon>Brachionus</taxon>
    </lineage>
</organism>
<reference evidence="1 2" key="1">
    <citation type="journal article" date="2018" name="Sci. Rep.">
        <title>Genomic signatures of local adaptation to the degree of environmental predictability in rotifers.</title>
        <authorList>
            <person name="Franch-Gras L."/>
            <person name="Hahn C."/>
            <person name="Garcia-Roger E.M."/>
            <person name="Carmona M.J."/>
            <person name="Serra M."/>
            <person name="Gomez A."/>
        </authorList>
    </citation>
    <scope>NUCLEOTIDE SEQUENCE [LARGE SCALE GENOMIC DNA]</scope>
    <source>
        <strain evidence="1">HYR1</strain>
    </source>
</reference>